<proteinExistence type="predicted"/>
<dbReference type="PANTHER" id="PTHR33293:SF1">
    <property type="entry name" value="INSERTION ELEMENT IS1 1 PROTEIN INSB-RELATED"/>
    <property type="match status" value="1"/>
</dbReference>
<keyword evidence="4" id="KW-1185">Reference proteome</keyword>
<reference evidence="3 4" key="1">
    <citation type="submission" date="2018-06" db="EMBL/GenBank/DDBJ databases">
        <title>Genomic Encyclopedia of Type Strains, Phase IV (KMG-IV): sequencing the most valuable type-strain genomes for metagenomic binning, comparative biology and taxonomic classification.</title>
        <authorList>
            <person name="Goeker M."/>
        </authorList>
    </citation>
    <scope>NUCLEOTIDE SEQUENCE [LARGE SCALE GENOMIC DNA]</scope>
    <source>
        <strain evidence="3 4">DSM 15140</strain>
    </source>
</reference>
<evidence type="ECO:0000313" key="3">
    <source>
        <dbReference type="EMBL" id="RBP01882.1"/>
    </source>
</evidence>
<dbReference type="InterPro" id="IPR051354">
    <property type="entry name" value="Transposase_27_IS1"/>
</dbReference>
<sequence>MFYNVVIKHKMVMTLRATDILKAIQKLNPAEKHRLQEYLIGALTASSSTGTVLQEISERKNKEGYRCPNCESEHIVRFGKYSTIVDGEEVKKQRYRCKACSMTFTDLTNTALYRTRHLNRWLKFIECMIEGYSLRKSAELIGNVTHVTLFYWRHKLLTSLKQMEISNFQGIVEMDETYFLHSEKGQRKIKDRKPRKRGGSAKKRGISNEQVCVLVARDRDKVTFSQTLGMGRLTKEQLDRAIGNKLSNENVLCTDAWRAFKTYASEKGMPIYQFKSDGKVRTKGLYHIQNVNNYHRRLKGWIQRFNGVATKYLNNYLAWFQVLEGIHHQRNEVTMNDMMIKGNLIPSVETYDTLRLSKFTV</sequence>
<dbReference type="EMBL" id="QNRI01000001">
    <property type="protein sequence ID" value="RBP01882.1"/>
    <property type="molecule type" value="Genomic_DNA"/>
</dbReference>
<dbReference type="Proteomes" id="UP000252254">
    <property type="component" value="Unassembled WGS sequence"/>
</dbReference>
<feature type="compositionally biased region" description="Basic residues" evidence="1">
    <location>
        <begin position="189"/>
        <end position="204"/>
    </location>
</feature>
<protein>
    <submittedName>
        <fullName evidence="3">Transposase-like protein</fullName>
    </submittedName>
</protein>
<dbReference type="InterPro" id="IPR024445">
    <property type="entry name" value="Tnp_ISXO2-like"/>
</dbReference>
<feature type="region of interest" description="Disordered" evidence="1">
    <location>
        <begin position="185"/>
        <end position="204"/>
    </location>
</feature>
<name>A0A366EHJ6_9BACI</name>
<dbReference type="PANTHER" id="PTHR33293">
    <property type="entry name" value="INSERTION ELEMENT IS1 1 PROTEIN INSB-RELATED"/>
    <property type="match status" value="1"/>
</dbReference>
<gene>
    <name evidence="3" type="ORF">DES48_101629</name>
</gene>
<evidence type="ECO:0000256" key="1">
    <source>
        <dbReference type="SAM" id="MobiDB-lite"/>
    </source>
</evidence>
<evidence type="ECO:0000259" key="2">
    <source>
        <dbReference type="SMART" id="SM01126"/>
    </source>
</evidence>
<accession>A0A366EHJ6</accession>
<dbReference type="Pfam" id="PF12762">
    <property type="entry name" value="DDE_Tnp_IS1595"/>
    <property type="match status" value="1"/>
</dbReference>
<dbReference type="AlphaFoldDB" id="A0A366EHJ6"/>
<evidence type="ECO:0000313" key="4">
    <source>
        <dbReference type="Proteomes" id="UP000252254"/>
    </source>
</evidence>
<comment type="caution">
    <text evidence="3">The sequence shown here is derived from an EMBL/GenBank/DDBJ whole genome shotgun (WGS) entry which is preliminary data.</text>
</comment>
<dbReference type="STRING" id="200904.GCA_900168775_00999"/>
<organism evidence="3 4">
    <name type="scientific">Paraliobacillus ryukyuensis</name>
    <dbReference type="NCBI Taxonomy" id="200904"/>
    <lineage>
        <taxon>Bacteria</taxon>
        <taxon>Bacillati</taxon>
        <taxon>Bacillota</taxon>
        <taxon>Bacilli</taxon>
        <taxon>Bacillales</taxon>
        <taxon>Bacillaceae</taxon>
        <taxon>Paraliobacillus</taxon>
    </lineage>
</organism>
<dbReference type="NCBIfam" id="NF033547">
    <property type="entry name" value="transpos_IS1595"/>
    <property type="match status" value="1"/>
</dbReference>
<dbReference type="SMART" id="SM01126">
    <property type="entry name" value="DDE_Tnp_IS1595"/>
    <property type="match status" value="1"/>
</dbReference>
<feature type="domain" description="ISXO2-like transposase" evidence="2">
    <location>
        <begin position="167"/>
        <end position="325"/>
    </location>
</feature>